<dbReference type="Proteomes" id="UP000240883">
    <property type="component" value="Unassembled WGS sequence"/>
</dbReference>
<dbReference type="STRING" id="1448308.A0A2T2NMQ8"/>
<evidence type="ECO:0000256" key="3">
    <source>
        <dbReference type="SAM" id="MobiDB-lite"/>
    </source>
</evidence>
<dbReference type="PANTHER" id="PTHR10972">
    <property type="entry name" value="OXYSTEROL-BINDING PROTEIN-RELATED"/>
    <property type="match status" value="1"/>
</dbReference>
<dbReference type="Gene3D" id="3.30.70.3490">
    <property type="match status" value="1"/>
</dbReference>
<evidence type="ECO:0000256" key="2">
    <source>
        <dbReference type="RuleBase" id="RU003844"/>
    </source>
</evidence>
<reference evidence="4 5" key="1">
    <citation type="journal article" date="2018" name="Front. Microbiol.">
        <title>Genome-Wide Analysis of Corynespora cassiicola Leaf Fall Disease Putative Effectors.</title>
        <authorList>
            <person name="Lopez D."/>
            <person name="Ribeiro S."/>
            <person name="Label P."/>
            <person name="Fumanal B."/>
            <person name="Venisse J.S."/>
            <person name="Kohler A."/>
            <person name="de Oliveira R.R."/>
            <person name="Labutti K."/>
            <person name="Lipzen A."/>
            <person name="Lail K."/>
            <person name="Bauer D."/>
            <person name="Ohm R.A."/>
            <person name="Barry K.W."/>
            <person name="Spatafora J."/>
            <person name="Grigoriev I.V."/>
            <person name="Martin F.M."/>
            <person name="Pujade-Renaud V."/>
        </authorList>
    </citation>
    <scope>NUCLEOTIDE SEQUENCE [LARGE SCALE GENOMIC DNA]</scope>
    <source>
        <strain evidence="4 5">Philippines</strain>
    </source>
</reference>
<dbReference type="SUPFAM" id="SSF144000">
    <property type="entry name" value="Oxysterol-binding protein-like"/>
    <property type="match status" value="1"/>
</dbReference>
<dbReference type="EMBL" id="KZ678135">
    <property type="protein sequence ID" value="PSN66717.1"/>
    <property type="molecule type" value="Genomic_DNA"/>
</dbReference>
<dbReference type="InterPro" id="IPR000648">
    <property type="entry name" value="Oxysterol-bd"/>
</dbReference>
<dbReference type="InterPro" id="IPR018494">
    <property type="entry name" value="Oxysterol-bd_CS"/>
</dbReference>
<dbReference type="Gene3D" id="6.10.250.1430">
    <property type="match status" value="1"/>
</dbReference>
<proteinExistence type="inferred from homology"/>
<dbReference type="FunFam" id="2.40.160.120:FF:000010">
    <property type="entry name" value="Oxysterol-binding protein homolog 4"/>
    <property type="match status" value="1"/>
</dbReference>
<accession>A0A2T2NMQ8</accession>
<keyword evidence="5" id="KW-1185">Reference proteome</keyword>
<dbReference type="Gene3D" id="2.40.160.120">
    <property type="match status" value="1"/>
</dbReference>
<name>A0A2T2NMQ8_CORCC</name>
<dbReference type="GO" id="GO:0120009">
    <property type="term" value="P:intermembrane lipid transfer"/>
    <property type="evidence" value="ECO:0007669"/>
    <property type="project" value="UniProtKB-ARBA"/>
</dbReference>
<dbReference type="InterPro" id="IPR037239">
    <property type="entry name" value="OSBP_sf"/>
</dbReference>
<sequence length="403" mass="45412">MSASGKEGAEVPPQARGSWSSFLKSIASFNGDLSSMTAPPFILSTTSLVEFSSYWAEHPSVFVAPAAEKDPAKRAVLVLKWFLSTLKQQYASRSEKLGSEKKPLNPFLGELFLGRWEDEAGTTQLVSEQVSHHPPVTAYCIWNAKAGIRLQGYNAQKASFSRTINVKQIGHAILHIDEFDEDYLITLPSLHIEGLITGSPYVELNRCSYIQSSSGYTAKIDYSGKGWLSGKKNTFSAILYPEGKEKEPVYTVDGQWTDSFTVKDAKTKKVVDTYDPKVTKVTPLTIAELEDQDEMETRKAWKKVADAILKGDMDTTSYEKSIIENRQREMRKQEKEEGREWERRFFTRTDKFPLFERLAEKIGEQVNDSLTNGVWIFDQDKASQAKPPFHGDIQSPVKEEAKP</sequence>
<dbReference type="OrthoDB" id="14833at2759"/>
<comment type="similarity">
    <text evidence="1 2">Belongs to the OSBP family.</text>
</comment>
<dbReference type="Gene3D" id="1.10.287.2720">
    <property type="match status" value="1"/>
</dbReference>
<protein>
    <submittedName>
        <fullName evidence="4">Oxysterol-binding protein</fullName>
    </submittedName>
</protein>
<evidence type="ECO:0000313" key="4">
    <source>
        <dbReference type="EMBL" id="PSN66717.1"/>
    </source>
</evidence>
<dbReference type="AlphaFoldDB" id="A0A2T2NMQ8"/>
<dbReference type="GO" id="GO:0008142">
    <property type="term" value="F:oxysterol binding"/>
    <property type="evidence" value="ECO:0007669"/>
    <property type="project" value="TreeGrafter"/>
</dbReference>
<dbReference type="FunFam" id="1.10.287.2720:FF:000003">
    <property type="entry name" value="Oxysterol binding protein"/>
    <property type="match status" value="1"/>
</dbReference>
<feature type="region of interest" description="Disordered" evidence="3">
    <location>
        <begin position="381"/>
        <end position="403"/>
    </location>
</feature>
<evidence type="ECO:0000256" key="1">
    <source>
        <dbReference type="ARBA" id="ARBA00008842"/>
    </source>
</evidence>
<gene>
    <name evidence="4" type="ORF">BS50DRAFT_573537</name>
</gene>
<dbReference type="PANTHER" id="PTHR10972:SF184">
    <property type="entry name" value="OXYSTEROL-BINDING PROTEIN HOMOLOG 4-RELATED"/>
    <property type="match status" value="1"/>
</dbReference>
<dbReference type="GO" id="GO:0016020">
    <property type="term" value="C:membrane"/>
    <property type="evidence" value="ECO:0007669"/>
    <property type="project" value="TreeGrafter"/>
</dbReference>
<organism evidence="4 5">
    <name type="scientific">Corynespora cassiicola Philippines</name>
    <dbReference type="NCBI Taxonomy" id="1448308"/>
    <lineage>
        <taxon>Eukaryota</taxon>
        <taxon>Fungi</taxon>
        <taxon>Dikarya</taxon>
        <taxon>Ascomycota</taxon>
        <taxon>Pezizomycotina</taxon>
        <taxon>Dothideomycetes</taxon>
        <taxon>Pleosporomycetidae</taxon>
        <taxon>Pleosporales</taxon>
        <taxon>Corynesporascaceae</taxon>
        <taxon>Corynespora</taxon>
    </lineage>
</organism>
<dbReference type="Pfam" id="PF01237">
    <property type="entry name" value="Oxysterol_BP"/>
    <property type="match status" value="1"/>
</dbReference>
<evidence type="ECO:0000313" key="5">
    <source>
        <dbReference type="Proteomes" id="UP000240883"/>
    </source>
</evidence>
<dbReference type="GO" id="GO:0005829">
    <property type="term" value="C:cytosol"/>
    <property type="evidence" value="ECO:0007669"/>
    <property type="project" value="TreeGrafter"/>
</dbReference>
<dbReference type="PROSITE" id="PS01013">
    <property type="entry name" value="OSBP"/>
    <property type="match status" value="1"/>
</dbReference>